<dbReference type="GO" id="GO:0000725">
    <property type="term" value="P:recombinational repair"/>
    <property type="evidence" value="ECO:0007669"/>
    <property type="project" value="TreeGrafter"/>
</dbReference>
<dbReference type="InterPro" id="IPR013498">
    <property type="entry name" value="Topo_IA_Znf"/>
</dbReference>
<evidence type="ECO:0000256" key="3">
    <source>
        <dbReference type="ARBA" id="ARBA00022806"/>
    </source>
</evidence>
<dbReference type="EC" id="5.6.2.4" evidence="7"/>
<dbReference type="InterPro" id="IPR000212">
    <property type="entry name" value="DNA_helicase_UvrD/REP"/>
</dbReference>
<keyword evidence="12" id="KW-1185">Reference proteome</keyword>
<accession>A0A3N4UTY4</accession>
<dbReference type="GO" id="GO:0043138">
    <property type="term" value="F:3'-5' DNA helicase activity"/>
    <property type="evidence" value="ECO:0007669"/>
    <property type="project" value="UniProtKB-EC"/>
</dbReference>
<evidence type="ECO:0000259" key="10">
    <source>
        <dbReference type="PROSITE" id="PS51198"/>
    </source>
</evidence>
<keyword evidence="1 9" id="KW-0547">Nucleotide-binding</keyword>
<evidence type="ECO:0000256" key="6">
    <source>
        <dbReference type="ARBA" id="ARBA00034617"/>
    </source>
</evidence>
<dbReference type="Gene3D" id="3.40.50.300">
    <property type="entry name" value="P-loop containing nucleotide triphosphate hydrolases"/>
    <property type="match status" value="3"/>
</dbReference>
<comment type="catalytic activity">
    <reaction evidence="6">
        <text>Couples ATP hydrolysis with the unwinding of duplex DNA by translocating in the 3'-5' direction.</text>
        <dbReference type="EC" id="5.6.2.4"/>
    </reaction>
</comment>
<evidence type="ECO:0000256" key="4">
    <source>
        <dbReference type="ARBA" id="ARBA00022840"/>
    </source>
</evidence>
<organism evidence="11 12">
    <name type="scientific">Pacificibacter maritimus</name>
    <dbReference type="NCBI Taxonomy" id="762213"/>
    <lineage>
        <taxon>Bacteria</taxon>
        <taxon>Pseudomonadati</taxon>
        <taxon>Pseudomonadota</taxon>
        <taxon>Alphaproteobacteria</taxon>
        <taxon>Rhodobacterales</taxon>
        <taxon>Roseobacteraceae</taxon>
        <taxon>Pacificibacter</taxon>
    </lineage>
</organism>
<evidence type="ECO:0000256" key="7">
    <source>
        <dbReference type="ARBA" id="ARBA00034808"/>
    </source>
</evidence>
<dbReference type="GO" id="GO:0006265">
    <property type="term" value="P:DNA topological change"/>
    <property type="evidence" value="ECO:0007669"/>
    <property type="project" value="InterPro"/>
</dbReference>
<dbReference type="Gene3D" id="3.40.91.30">
    <property type="match status" value="1"/>
</dbReference>
<feature type="domain" description="UvrD-like helicase ATP-binding" evidence="10">
    <location>
        <begin position="198"/>
        <end position="671"/>
    </location>
</feature>
<dbReference type="GO" id="GO:0005524">
    <property type="term" value="F:ATP binding"/>
    <property type="evidence" value="ECO:0007669"/>
    <property type="project" value="UniProtKB-UniRule"/>
</dbReference>
<comment type="caution">
    <text evidence="11">The sequence shown here is derived from an EMBL/GenBank/DDBJ whole genome shotgun (WGS) entry which is preliminary data.</text>
</comment>
<keyword evidence="5" id="KW-0413">Isomerase</keyword>
<dbReference type="Pfam" id="PF00580">
    <property type="entry name" value="UvrD-helicase"/>
    <property type="match status" value="2"/>
</dbReference>
<protein>
    <recommendedName>
        <fullName evidence="7">DNA 3'-5' helicase</fullName>
        <ecNumber evidence="7">5.6.2.4</ecNumber>
    </recommendedName>
</protein>
<dbReference type="SUPFAM" id="SSF52540">
    <property type="entry name" value="P-loop containing nucleoside triphosphate hydrolases"/>
    <property type="match status" value="1"/>
</dbReference>
<dbReference type="GO" id="GO:0003916">
    <property type="term" value="F:DNA topoisomerase activity"/>
    <property type="evidence" value="ECO:0007669"/>
    <property type="project" value="InterPro"/>
</dbReference>
<dbReference type="Pfam" id="PF13361">
    <property type="entry name" value="UvrD_C"/>
    <property type="match status" value="1"/>
</dbReference>
<evidence type="ECO:0000256" key="1">
    <source>
        <dbReference type="ARBA" id="ARBA00022741"/>
    </source>
</evidence>
<name>A0A3N4UTY4_9RHOB</name>
<proteinExistence type="predicted"/>
<dbReference type="GO" id="GO:0005829">
    <property type="term" value="C:cytosol"/>
    <property type="evidence" value="ECO:0007669"/>
    <property type="project" value="TreeGrafter"/>
</dbReference>
<dbReference type="GO" id="GO:0016887">
    <property type="term" value="F:ATP hydrolysis activity"/>
    <property type="evidence" value="ECO:0007669"/>
    <property type="project" value="RHEA"/>
</dbReference>
<keyword evidence="3 9" id="KW-0347">Helicase</keyword>
<dbReference type="PANTHER" id="PTHR11070">
    <property type="entry name" value="UVRD / RECB / PCRA DNA HELICASE FAMILY MEMBER"/>
    <property type="match status" value="1"/>
</dbReference>
<evidence type="ECO:0000256" key="8">
    <source>
        <dbReference type="ARBA" id="ARBA00048988"/>
    </source>
</evidence>
<dbReference type="SUPFAM" id="SSF57783">
    <property type="entry name" value="Zinc beta-ribbon"/>
    <property type="match status" value="1"/>
</dbReference>
<dbReference type="Proteomes" id="UP000269689">
    <property type="component" value="Unassembled WGS sequence"/>
</dbReference>
<dbReference type="AlphaFoldDB" id="A0A3N4UTY4"/>
<dbReference type="GO" id="GO:0005694">
    <property type="term" value="C:chromosome"/>
    <property type="evidence" value="ECO:0007669"/>
    <property type="project" value="InterPro"/>
</dbReference>
<dbReference type="PANTHER" id="PTHR11070:SF63">
    <property type="entry name" value="DNA HELICASE IV"/>
    <property type="match status" value="1"/>
</dbReference>
<evidence type="ECO:0000256" key="5">
    <source>
        <dbReference type="ARBA" id="ARBA00023235"/>
    </source>
</evidence>
<comment type="catalytic activity">
    <reaction evidence="8">
        <text>ATP + H2O = ADP + phosphate + H(+)</text>
        <dbReference type="Rhea" id="RHEA:13065"/>
        <dbReference type="ChEBI" id="CHEBI:15377"/>
        <dbReference type="ChEBI" id="CHEBI:15378"/>
        <dbReference type="ChEBI" id="CHEBI:30616"/>
        <dbReference type="ChEBI" id="CHEBI:43474"/>
        <dbReference type="ChEBI" id="CHEBI:456216"/>
        <dbReference type="EC" id="5.6.2.4"/>
    </reaction>
</comment>
<dbReference type="InterPro" id="IPR027417">
    <property type="entry name" value="P-loop_NTPase"/>
</dbReference>
<dbReference type="Gene3D" id="3.30.65.10">
    <property type="entry name" value="Bacterial Topoisomerase I, domain 1"/>
    <property type="match status" value="1"/>
</dbReference>
<gene>
    <name evidence="11" type="ORF">EDD53_1323</name>
</gene>
<dbReference type="InterPro" id="IPR014016">
    <property type="entry name" value="UvrD-like_ATP-bd"/>
</dbReference>
<keyword evidence="2 9" id="KW-0378">Hydrolase</keyword>
<feature type="binding site" evidence="9">
    <location>
        <begin position="219"/>
        <end position="226"/>
    </location>
    <ligand>
        <name>ATP</name>
        <dbReference type="ChEBI" id="CHEBI:30616"/>
    </ligand>
</feature>
<dbReference type="InterPro" id="IPR014017">
    <property type="entry name" value="DNA_helicase_UvrD-like_C"/>
</dbReference>
<evidence type="ECO:0000256" key="9">
    <source>
        <dbReference type="PROSITE-ProRule" id="PRU00560"/>
    </source>
</evidence>
<dbReference type="PROSITE" id="PS51198">
    <property type="entry name" value="UVRD_HELICASE_ATP_BIND"/>
    <property type="match status" value="1"/>
</dbReference>
<dbReference type="EMBL" id="RKQK01000001">
    <property type="protein sequence ID" value="RPE72175.1"/>
    <property type="molecule type" value="Genomic_DNA"/>
</dbReference>
<dbReference type="GO" id="GO:0003677">
    <property type="term" value="F:DNA binding"/>
    <property type="evidence" value="ECO:0007669"/>
    <property type="project" value="InterPro"/>
</dbReference>
<dbReference type="Pfam" id="PF01396">
    <property type="entry name" value="Zn_ribbon_Top1"/>
    <property type="match status" value="1"/>
</dbReference>
<keyword evidence="4 9" id="KW-0067">ATP-binding</keyword>
<sequence>MHISSNQFLFSIYDKWRGNVSSLLFDDFRISAKGLSQSVSLAEMRSAPEIHESWLGNELSLSIASLPLPLRVRGANKVYLERDAAKIEKAWRDFNIQQLEAHADDIKSLLSALTDLKSPTRYPSACYVQPLLRKAEILEKEILSKLNVAAIGQDRLETISEIRSFFATPAKVRNTAILKFETAQLALWADFFDTFEQNPLTPEQRLSIVADEDATLVLAGAGSGKTSVITAKAGYLLKSGIRKPEEVLLLAFARDAAAEMSDRIQERCGEPVEARTFHALAYDIIGLVEGGKPALAAHATDDKAFLVLIRDILIHIAKTVPEASKAIIDWFKSARLEEKSEWDFKQKHDFYTYLEKEDLRTLQGEKVKSFEELMIANWLYENGVEYEYEPDYEFATSDPTKKNYCPDFRLTESGVYLEHFGVRKKRGRDGNVTLVTAPWVDQDEYLEGMAWKRQVHKDNDTVLLETFSYDRVEDRLLEVLAQKIEPYEELKPRAREDLFDRVVEMNQIDSFVQLLANFLRNFKSGGYRLADCNVKAKKAKLGKRASAFLAVFAPVFRAYEDSLDTRIDFEDMVLRAAKYVETGRFKSPYKHVLVDEFQDISRSRARLVKALLSQHHDARLFAVGDDWQSIYRFAGSDIHLMRNFGQEFGGEFNGANDVHRTVDLGRTFRSVDKIAFAARYFVLQNPTQLAKTVIPAGIADGPAISIVSTFKHDEDVKLKAVLNDLNVKAKNANKRSSVLLLGRYRHSAPEGLRRLSSSYPDLEINFKTIHASKGLEADHVVLLQVFSGRIGFPSEIVDDPLLTMVSPEAEPFEHAEERRVMYVAMTRARKSLTIMGTSARQSSFVKELIDDDAYELSSEVGRDAEVHTCGECQGSLFSVPKKKGGAFFRCEHTELCGNTLPACAACDTGLPARKSDKGDATCSCGEIYRPCPSCADGWLVERRGRYGKFMSCVKFPRCNGKAKV</sequence>
<evidence type="ECO:0000313" key="11">
    <source>
        <dbReference type="EMBL" id="RPE72175.1"/>
    </source>
</evidence>
<evidence type="ECO:0000256" key="2">
    <source>
        <dbReference type="ARBA" id="ARBA00022801"/>
    </source>
</evidence>
<reference evidence="11 12" key="1">
    <citation type="submission" date="2018-11" db="EMBL/GenBank/DDBJ databases">
        <title>Genomic Encyclopedia of Type Strains, Phase IV (KMG-IV): sequencing the most valuable type-strain genomes for metagenomic binning, comparative biology and taxonomic classification.</title>
        <authorList>
            <person name="Goeker M."/>
        </authorList>
    </citation>
    <scope>NUCLEOTIDE SEQUENCE [LARGE SCALE GENOMIC DNA]</scope>
    <source>
        <strain evidence="11 12">DSM 104731</strain>
    </source>
</reference>
<evidence type="ECO:0000313" key="12">
    <source>
        <dbReference type="Proteomes" id="UP000269689"/>
    </source>
</evidence>